<evidence type="ECO:0000256" key="5">
    <source>
        <dbReference type="ARBA" id="ARBA00023136"/>
    </source>
</evidence>
<feature type="transmembrane region" description="Helical" evidence="9">
    <location>
        <begin position="282"/>
        <end position="304"/>
    </location>
</feature>
<evidence type="ECO:0000313" key="11">
    <source>
        <dbReference type="EMBL" id="KAJ7379436.1"/>
    </source>
</evidence>
<feature type="transmembrane region" description="Helical" evidence="9">
    <location>
        <begin position="106"/>
        <end position="125"/>
    </location>
</feature>
<dbReference type="OrthoDB" id="10053194at2759"/>
<evidence type="ECO:0000256" key="6">
    <source>
        <dbReference type="ARBA" id="ARBA00023170"/>
    </source>
</evidence>
<dbReference type="CDD" id="cd00637">
    <property type="entry name" value="7tm_classA_rhodopsin-like"/>
    <property type="match status" value="1"/>
</dbReference>
<dbReference type="AlphaFoldDB" id="A0A9X0CXQ8"/>
<feature type="transmembrane region" description="Helical" evidence="9">
    <location>
        <begin position="67"/>
        <end position="86"/>
    </location>
</feature>
<feature type="domain" description="G-protein coupled receptors family 1 profile" evidence="10">
    <location>
        <begin position="47"/>
        <end position="337"/>
    </location>
</feature>
<evidence type="ECO:0000256" key="1">
    <source>
        <dbReference type="ARBA" id="ARBA00004141"/>
    </source>
</evidence>
<evidence type="ECO:0000256" key="7">
    <source>
        <dbReference type="ARBA" id="ARBA00023224"/>
    </source>
</evidence>
<dbReference type="GO" id="GO:0005886">
    <property type="term" value="C:plasma membrane"/>
    <property type="evidence" value="ECO:0007669"/>
    <property type="project" value="TreeGrafter"/>
</dbReference>
<dbReference type="InterPro" id="IPR017452">
    <property type="entry name" value="GPCR_Rhodpsn_7TM"/>
</dbReference>
<proteinExistence type="inferred from homology"/>
<organism evidence="11 12">
    <name type="scientific">Desmophyllum pertusum</name>
    <dbReference type="NCBI Taxonomy" id="174260"/>
    <lineage>
        <taxon>Eukaryota</taxon>
        <taxon>Metazoa</taxon>
        <taxon>Cnidaria</taxon>
        <taxon>Anthozoa</taxon>
        <taxon>Hexacorallia</taxon>
        <taxon>Scleractinia</taxon>
        <taxon>Caryophylliina</taxon>
        <taxon>Caryophylliidae</taxon>
        <taxon>Desmophyllum</taxon>
    </lineage>
</organism>
<feature type="transmembrane region" description="Helical" evidence="9">
    <location>
        <begin position="316"/>
        <end position="340"/>
    </location>
</feature>
<dbReference type="SUPFAM" id="SSF81321">
    <property type="entry name" value="Family A G protein-coupled receptor-like"/>
    <property type="match status" value="1"/>
</dbReference>
<dbReference type="PRINTS" id="PR00237">
    <property type="entry name" value="GPCRRHODOPSN"/>
</dbReference>
<evidence type="ECO:0000256" key="8">
    <source>
        <dbReference type="RuleBase" id="RU000688"/>
    </source>
</evidence>
<keyword evidence="4 8" id="KW-0297">G-protein coupled receptor</keyword>
<evidence type="ECO:0000259" key="10">
    <source>
        <dbReference type="PROSITE" id="PS50262"/>
    </source>
</evidence>
<dbReference type="InterPro" id="IPR000276">
    <property type="entry name" value="GPCR_Rhodpsn"/>
</dbReference>
<feature type="transmembrane region" description="Helical" evidence="9">
    <location>
        <begin position="146"/>
        <end position="167"/>
    </location>
</feature>
<feature type="transmembrane region" description="Helical" evidence="9">
    <location>
        <begin position="187"/>
        <end position="211"/>
    </location>
</feature>
<comment type="similarity">
    <text evidence="8">Belongs to the G-protein coupled receptor 1 family.</text>
</comment>
<comment type="caution">
    <text evidence="11">The sequence shown here is derived from an EMBL/GenBank/DDBJ whole genome shotgun (WGS) entry which is preliminary data.</text>
</comment>
<evidence type="ECO:0000256" key="3">
    <source>
        <dbReference type="ARBA" id="ARBA00022989"/>
    </source>
</evidence>
<gene>
    <name evidence="11" type="ORF">OS493_016675</name>
</gene>
<sequence>MDENITTAERNGSYPTLLPDEAQGESTRFRISKIFFYFLILSCSTFGNSMVAHIISNSRKMRTASNFLILNLAICDLVTPLISIVFDFILEENNYKWIYGGVMCKLLWPAQTYFTCASSLTLAAISLDRYRIIMHPFKIRLSTRQICILICLVHVFSLVAVAPYSYVLALRNGSCDENWPEFTYRQAYTFSLFLVQYGLPLVFTVVMYSLALRALCNTSARTRGNSISAAHTPRFIVKKLKLEAKEQKKRHRVSRTSSVFKRLGALKTRNIWNTPNARATKMFIVVVVVFAIFMFPNQVVWLWADFGGGINSPNFTNLSIICWLFTYTNCVVNPVIFGVFSKDFRKGFKRIFERLVCCERSGAYDVERSQLQSCTTKTGSESIESNGLVCEQYGKTTAVCYCFPFKSVTKQQD</sequence>
<dbReference type="Pfam" id="PF00001">
    <property type="entry name" value="7tm_1"/>
    <property type="match status" value="1"/>
</dbReference>
<keyword evidence="3 9" id="KW-1133">Transmembrane helix</keyword>
<dbReference type="PANTHER" id="PTHR45695:SF9">
    <property type="entry name" value="LEUCOKININ RECEPTOR"/>
    <property type="match status" value="1"/>
</dbReference>
<reference evidence="11" key="1">
    <citation type="submission" date="2023-01" db="EMBL/GenBank/DDBJ databases">
        <title>Genome assembly of the deep-sea coral Lophelia pertusa.</title>
        <authorList>
            <person name="Herrera S."/>
            <person name="Cordes E."/>
        </authorList>
    </citation>
    <scope>NUCLEOTIDE SEQUENCE</scope>
    <source>
        <strain evidence="11">USNM1676648</strain>
        <tissue evidence="11">Polyp</tissue>
    </source>
</reference>
<dbReference type="EMBL" id="MU826358">
    <property type="protein sequence ID" value="KAJ7379436.1"/>
    <property type="molecule type" value="Genomic_DNA"/>
</dbReference>
<keyword evidence="2 8" id="KW-0812">Transmembrane</keyword>
<keyword evidence="5 9" id="KW-0472">Membrane</keyword>
<evidence type="ECO:0000256" key="2">
    <source>
        <dbReference type="ARBA" id="ARBA00022692"/>
    </source>
</evidence>
<dbReference type="PROSITE" id="PS00237">
    <property type="entry name" value="G_PROTEIN_RECEP_F1_1"/>
    <property type="match status" value="1"/>
</dbReference>
<name>A0A9X0CXQ8_9CNID</name>
<dbReference type="GO" id="GO:0004930">
    <property type="term" value="F:G protein-coupled receptor activity"/>
    <property type="evidence" value="ECO:0007669"/>
    <property type="project" value="UniProtKB-KW"/>
</dbReference>
<keyword evidence="7 8" id="KW-0807">Transducer</keyword>
<feature type="transmembrane region" description="Helical" evidence="9">
    <location>
        <begin position="34"/>
        <end position="55"/>
    </location>
</feature>
<dbReference type="PROSITE" id="PS50262">
    <property type="entry name" value="G_PROTEIN_RECEP_F1_2"/>
    <property type="match status" value="1"/>
</dbReference>
<accession>A0A9X0CXQ8</accession>
<keyword evidence="12" id="KW-1185">Reference proteome</keyword>
<keyword evidence="6 8" id="KW-0675">Receptor</keyword>
<comment type="subcellular location">
    <subcellularLocation>
        <location evidence="1">Membrane</location>
        <topology evidence="1">Multi-pass membrane protein</topology>
    </subcellularLocation>
</comment>
<evidence type="ECO:0000256" key="4">
    <source>
        <dbReference type="ARBA" id="ARBA00023040"/>
    </source>
</evidence>
<evidence type="ECO:0000313" key="12">
    <source>
        <dbReference type="Proteomes" id="UP001163046"/>
    </source>
</evidence>
<evidence type="ECO:0000256" key="9">
    <source>
        <dbReference type="SAM" id="Phobius"/>
    </source>
</evidence>
<protein>
    <recommendedName>
        <fullName evidence="10">G-protein coupled receptors family 1 profile domain-containing protein</fullName>
    </recommendedName>
</protein>
<dbReference type="Proteomes" id="UP001163046">
    <property type="component" value="Unassembled WGS sequence"/>
</dbReference>
<dbReference type="Gene3D" id="1.20.1070.10">
    <property type="entry name" value="Rhodopsin 7-helix transmembrane proteins"/>
    <property type="match status" value="1"/>
</dbReference>
<dbReference type="PANTHER" id="PTHR45695">
    <property type="entry name" value="LEUCOKININ RECEPTOR-RELATED"/>
    <property type="match status" value="1"/>
</dbReference>